<dbReference type="PANTHER" id="PTHR30069:SF29">
    <property type="entry name" value="HEMOGLOBIN AND HEMOGLOBIN-HAPTOGLOBIN-BINDING PROTEIN 1-RELATED"/>
    <property type="match status" value="1"/>
</dbReference>
<comment type="similarity">
    <text evidence="8">Belongs to the TonB-dependent receptor family.</text>
</comment>
<protein>
    <submittedName>
        <fullName evidence="11">TonB-linked SusC/RagA family outer membrane protein</fullName>
    </submittedName>
</protein>
<comment type="caution">
    <text evidence="11">The sequence shown here is derived from an EMBL/GenBank/DDBJ whole genome shotgun (WGS) entry which is preliminary data.</text>
</comment>
<dbReference type="InterPro" id="IPR023997">
    <property type="entry name" value="TonB-dep_OMP_SusC/RagA_CS"/>
</dbReference>
<dbReference type="GO" id="GO:0009279">
    <property type="term" value="C:cell outer membrane"/>
    <property type="evidence" value="ECO:0007669"/>
    <property type="project" value="UniProtKB-SubCell"/>
</dbReference>
<dbReference type="SUPFAM" id="SSF56935">
    <property type="entry name" value="Porins"/>
    <property type="match status" value="1"/>
</dbReference>
<evidence type="ECO:0000256" key="1">
    <source>
        <dbReference type="ARBA" id="ARBA00004571"/>
    </source>
</evidence>
<keyword evidence="7 8" id="KW-0998">Cell outer membrane</keyword>
<evidence type="ECO:0000256" key="5">
    <source>
        <dbReference type="ARBA" id="ARBA00022729"/>
    </source>
</evidence>
<dbReference type="InterPro" id="IPR036942">
    <property type="entry name" value="Beta-barrel_TonB_sf"/>
</dbReference>
<dbReference type="InterPro" id="IPR039426">
    <property type="entry name" value="TonB-dep_rcpt-like"/>
</dbReference>
<evidence type="ECO:0000256" key="7">
    <source>
        <dbReference type="ARBA" id="ARBA00023237"/>
    </source>
</evidence>
<dbReference type="InterPro" id="IPR012910">
    <property type="entry name" value="Plug_dom"/>
</dbReference>
<dbReference type="OrthoDB" id="9768177at2"/>
<reference evidence="11 12" key="1">
    <citation type="submission" date="2018-09" db="EMBL/GenBank/DDBJ databases">
        <title>Genomic Encyclopedia of Archaeal and Bacterial Type Strains, Phase II (KMG-II): from individual species to whole genera.</title>
        <authorList>
            <person name="Goeker M."/>
        </authorList>
    </citation>
    <scope>NUCLEOTIDE SEQUENCE [LARGE SCALE GENOMIC DNA]</scope>
    <source>
        <strain evidence="11 12">DSM 27148</strain>
    </source>
</reference>
<dbReference type="NCBIfam" id="TIGR04056">
    <property type="entry name" value="OMP_RagA_SusC"/>
    <property type="match status" value="1"/>
</dbReference>
<keyword evidence="4 8" id="KW-0812">Transmembrane</keyword>
<evidence type="ECO:0000259" key="10">
    <source>
        <dbReference type="Pfam" id="PF07715"/>
    </source>
</evidence>
<dbReference type="InterPro" id="IPR037066">
    <property type="entry name" value="Plug_dom_sf"/>
</dbReference>
<dbReference type="GO" id="GO:0044718">
    <property type="term" value="P:siderophore transmembrane transport"/>
    <property type="evidence" value="ECO:0007669"/>
    <property type="project" value="TreeGrafter"/>
</dbReference>
<accession>A0A419W480</accession>
<evidence type="ECO:0000256" key="3">
    <source>
        <dbReference type="ARBA" id="ARBA00022452"/>
    </source>
</evidence>
<keyword evidence="12" id="KW-1185">Reference proteome</keyword>
<dbReference type="Proteomes" id="UP000283387">
    <property type="component" value="Unassembled WGS sequence"/>
</dbReference>
<evidence type="ECO:0000313" key="11">
    <source>
        <dbReference type="EMBL" id="RKD90258.1"/>
    </source>
</evidence>
<comment type="subcellular location">
    <subcellularLocation>
        <location evidence="1 8">Cell outer membrane</location>
        <topology evidence="1 8">Multi-pass membrane protein</topology>
    </subcellularLocation>
</comment>
<dbReference type="NCBIfam" id="TIGR04057">
    <property type="entry name" value="SusC_RagA_signa"/>
    <property type="match status" value="1"/>
</dbReference>
<evidence type="ECO:0000256" key="9">
    <source>
        <dbReference type="SAM" id="SignalP"/>
    </source>
</evidence>
<keyword evidence="6 8" id="KW-0472">Membrane</keyword>
<keyword evidence="3 8" id="KW-1134">Transmembrane beta strand</keyword>
<evidence type="ECO:0000256" key="6">
    <source>
        <dbReference type="ARBA" id="ARBA00023136"/>
    </source>
</evidence>
<dbReference type="Pfam" id="PF07715">
    <property type="entry name" value="Plug"/>
    <property type="match status" value="1"/>
</dbReference>
<proteinExistence type="inferred from homology"/>
<evidence type="ECO:0000313" key="12">
    <source>
        <dbReference type="Proteomes" id="UP000283387"/>
    </source>
</evidence>
<dbReference type="PROSITE" id="PS52016">
    <property type="entry name" value="TONB_DEPENDENT_REC_3"/>
    <property type="match status" value="1"/>
</dbReference>
<feature type="domain" description="TonB-dependent receptor plug" evidence="10">
    <location>
        <begin position="116"/>
        <end position="240"/>
    </location>
</feature>
<dbReference type="Gene3D" id="2.170.130.10">
    <property type="entry name" value="TonB-dependent receptor, plug domain"/>
    <property type="match status" value="1"/>
</dbReference>
<dbReference type="Gene3D" id="2.60.40.1120">
    <property type="entry name" value="Carboxypeptidase-like, regulatory domain"/>
    <property type="match status" value="1"/>
</dbReference>
<evidence type="ECO:0000256" key="4">
    <source>
        <dbReference type="ARBA" id="ARBA00022692"/>
    </source>
</evidence>
<dbReference type="EMBL" id="RAPN01000001">
    <property type="protein sequence ID" value="RKD90258.1"/>
    <property type="molecule type" value="Genomic_DNA"/>
</dbReference>
<sequence length="1011" mass="110852">MKKLPILFLIFSLMAAAPAIAQKITGTVISGGDKEPLPGVTVLEKGTTNGITTDFDGNFEFNLKDASDQVLVFSFVGYQTQEVPVNGQTKIDVVLQESDIAVDEVVVTALGIKRDKKALSYSSQTISDEDIANTQGVNFASSLSGKTAGVELRESSAGAGGSTKITLRGTRNITSSNQPLFVIDGIPMANYQTSDASGFYGGRDSGDGLSNINQDDIESMTILRGANAAALYGSQGSNGVILITTKKGKNGTTKATFSSNTSITQAFDLPDLQYKYGQTSEGSESSWGEEGDYDDSFVKDFFQTGVTTKNGITLSGGNDKTTTYFSYSNAYSEGVVPTNTFKKNNLTFKQSSKFFDDKLTVTSDVMLTQQKVHNKILNGYYWNPLLGLYNFPRSLDFDDYKNNYKVWDSDRNMWTQNWAISGNSEGEMNPYWILYKDQNDEKTNRIIGNVSLDYQLAEGLNLSARGSYDYTRQIYELKANAGSSSVLVSDNGRYIYSNLESYQAYGDLMLTYDHSLSDDLDLHAVIGTSYQNKTIGDGVAIDSDTYGLTLANVFTIQNISSIKAFSSGNVMDSRLIKESAFANISLGYNNMLYLDLSGRNDWSSSLAYTGNLSYFYPSVGLSAILSQMIQLPEAISFAKVRGSYARVSNEIPAFKTNPVNGVDVDNLISRNSVTPFTDLKPEMQDSYEFGLEMRFLNNRVGLDASVYQIDTKDQYLELDAPSGSYYDTYYVNAGHIRSKGLEITLSTTPVKGKKFSWDSNVNFTTNTNKIMKLSDDLDGYYTMGGGGEGYDMYVVEGGKMGDIYVYQYARDDDGNIILDDDTYVPTKNTTKRKVGNASPKWMMGWTNSFSYKKFNMSFQVDGKFGGNFVSMTNAYLDANGVSQATADAREAGGVKVKGVLSDGSAYEGTVDAQTYYTSTAGRAGIMEQYVYGSTNVRLRQVSLGYNFDLQKYTNLINNINLSLVGSNLFFFYNEAPTDPDITISTGNGSQGVENFGAPTSRSLGFNLQVNF</sequence>
<dbReference type="GO" id="GO:0015344">
    <property type="term" value="F:siderophore uptake transmembrane transporter activity"/>
    <property type="evidence" value="ECO:0007669"/>
    <property type="project" value="TreeGrafter"/>
</dbReference>
<name>A0A419W480_9BACT</name>
<organism evidence="11 12">
    <name type="scientific">Mangrovibacterium diazotrophicum</name>
    <dbReference type="NCBI Taxonomy" id="1261403"/>
    <lineage>
        <taxon>Bacteria</taxon>
        <taxon>Pseudomonadati</taxon>
        <taxon>Bacteroidota</taxon>
        <taxon>Bacteroidia</taxon>
        <taxon>Marinilabiliales</taxon>
        <taxon>Prolixibacteraceae</taxon>
        <taxon>Mangrovibacterium</taxon>
    </lineage>
</organism>
<dbReference type="Gene3D" id="2.40.170.20">
    <property type="entry name" value="TonB-dependent receptor, beta-barrel domain"/>
    <property type="match status" value="1"/>
</dbReference>
<dbReference type="SUPFAM" id="SSF49464">
    <property type="entry name" value="Carboxypeptidase regulatory domain-like"/>
    <property type="match status" value="1"/>
</dbReference>
<dbReference type="InterPro" id="IPR008969">
    <property type="entry name" value="CarboxyPept-like_regulatory"/>
</dbReference>
<keyword evidence="2 8" id="KW-0813">Transport</keyword>
<evidence type="ECO:0000256" key="8">
    <source>
        <dbReference type="PROSITE-ProRule" id="PRU01360"/>
    </source>
</evidence>
<feature type="chain" id="PRO_5019135158" evidence="9">
    <location>
        <begin position="22"/>
        <end position="1011"/>
    </location>
</feature>
<feature type="signal peptide" evidence="9">
    <location>
        <begin position="1"/>
        <end position="21"/>
    </location>
</feature>
<gene>
    <name evidence="11" type="ORF">BC643_0594</name>
</gene>
<dbReference type="InterPro" id="IPR023996">
    <property type="entry name" value="TonB-dep_OMP_SusC/RagA"/>
</dbReference>
<dbReference type="Pfam" id="PF13715">
    <property type="entry name" value="CarbopepD_reg_2"/>
    <property type="match status" value="1"/>
</dbReference>
<dbReference type="PANTHER" id="PTHR30069">
    <property type="entry name" value="TONB-DEPENDENT OUTER MEMBRANE RECEPTOR"/>
    <property type="match status" value="1"/>
</dbReference>
<dbReference type="AlphaFoldDB" id="A0A419W480"/>
<evidence type="ECO:0000256" key="2">
    <source>
        <dbReference type="ARBA" id="ARBA00022448"/>
    </source>
</evidence>
<dbReference type="RefSeq" id="WP_120271677.1">
    <property type="nucleotide sequence ID" value="NZ_RAPN01000001.1"/>
</dbReference>
<keyword evidence="5 9" id="KW-0732">Signal</keyword>